<dbReference type="Proteomes" id="UP000736787">
    <property type="component" value="Unassembled WGS sequence"/>
</dbReference>
<reference evidence="5" key="2">
    <citation type="submission" date="2018-10" db="EMBL/GenBank/DDBJ databases">
        <title>Effector identification in a new, highly contiguous assembly of the strawberry crown rot pathogen Phytophthora cactorum.</title>
        <authorList>
            <person name="Armitage A.D."/>
            <person name="Nellist C.F."/>
            <person name="Bates H."/>
            <person name="Vickerstaff R.J."/>
            <person name="Harrison R.J."/>
        </authorList>
    </citation>
    <scope>NUCLEOTIDE SEQUENCE</scope>
    <source>
        <strain evidence="5">15-7</strain>
        <strain evidence="6">4032</strain>
        <strain evidence="7">4040</strain>
        <strain evidence="8">P415</strain>
        <strain evidence="9">P421</strain>
    </source>
</reference>
<dbReference type="InterPro" id="IPR036875">
    <property type="entry name" value="Znf_CCHC_sf"/>
</dbReference>
<feature type="region of interest" description="Disordered" evidence="2">
    <location>
        <begin position="50"/>
        <end position="87"/>
    </location>
</feature>
<evidence type="ECO:0000313" key="11">
    <source>
        <dbReference type="EMBL" id="RAW35003.1"/>
    </source>
</evidence>
<name>A0A329SDR0_9STRA</name>
<dbReference type="Gene3D" id="4.10.60.10">
    <property type="entry name" value="Zinc finger, CCHC-type"/>
    <property type="match status" value="1"/>
</dbReference>
<feature type="compositionally biased region" description="Polar residues" evidence="2">
    <location>
        <begin position="138"/>
        <end position="148"/>
    </location>
</feature>
<evidence type="ECO:0000313" key="6">
    <source>
        <dbReference type="EMBL" id="KAG2935962.1"/>
    </source>
</evidence>
<dbReference type="Proteomes" id="UP000251314">
    <property type="component" value="Unassembled WGS sequence"/>
</dbReference>
<evidence type="ECO:0000256" key="2">
    <source>
        <dbReference type="SAM" id="MobiDB-lite"/>
    </source>
</evidence>
<evidence type="ECO:0000256" key="3">
    <source>
        <dbReference type="SAM" id="SignalP"/>
    </source>
</evidence>
<keyword evidence="12" id="KW-1185">Reference proteome</keyword>
<keyword evidence="3" id="KW-0732">Signal</keyword>
<sequence>MKMLSLSLLAARARLLRTPAATRCSSIAARSISSSITQLNHFPVSKFCAFSTIDGPKDEDEEDKEELIRDEEDDEQKQPINGEMSPLERLMQHSQQFQLDMDLDDDDDNEQSDDSAQGNDDEEGHDPFASEWDLVNHKPQSNNSSRSPSVFKRNMFRRRGNSHRHRQLGRRAEGHLIGKDMDEIDYETELENVWGEEQLKLRKFYQALHREEDKDHVCINCGERGHRAMNCLIPRICSNCGNLGHTARQCRYRRNPDSVDEFLLEEEEFQQKRKKSQKFRKKAAKAANNPSMPRPKELPTSDLNKRNESLRKELDAELDAYADMLEEKDRKRKEDN</sequence>
<dbReference type="SUPFAM" id="SSF57756">
    <property type="entry name" value="Retrovirus zinc finger-like domains"/>
    <property type="match status" value="1"/>
</dbReference>
<protein>
    <recommendedName>
        <fullName evidence="4">CCHC-type domain-containing protein</fullName>
    </recommendedName>
</protein>
<feature type="compositionally biased region" description="Acidic residues" evidence="2">
    <location>
        <begin position="102"/>
        <end position="124"/>
    </location>
</feature>
<feature type="compositionally biased region" description="Acidic residues" evidence="2">
    <location>
        <begin position="57"/>
        <end position="75"/>
    </location>
</feature>
<dbReference type="GO" id="GO:0003676">
    <property type="term" value="F:nucleic acid binding"/>
    <property type="evidence" value="ECO:0007669"/>
    <property type="project" value="InterPro"/>
</dbReference>
<evidence type="ECO:0000313" key="9">
    <source>
        <dbReference type="EMBL" id="KAG3223039.1"/>
    </source>
</evidence>
<reference evidence="11 12" key="1">
    <citation type="submission" date="2018-01" db="EMBL/GenBank/DDBJ databases">
        <title>Draft genome of the strawberry crown rot pathogen Phytophthora cactorum.</title>
        <authorList>
            <person name="Armitage A.D."/>
            <person name="Lysoe E."/>
            <person name="Nellist C.F."/>
            <person name="Harrison R.J."/>
            <person name="Brurberg M.B."/>
        </authorList>
    </citation>
    <scope>NUCLEOTIDE SEQUENCE [LARGE SCALE GENOMIC DNA]</scope>
    <source>
        <strain evidence="11 12">10300</strain>
    </source>
</reference>
<dbReference type="Proteomes" id="UP000688947">
    <property type="component" value="Unassembled WGS sequence"/>
</dbReference>
<evidence type="ECO:0000256" key="1">
    <source>
        <dbReference type="PROSITE-ProRule" id="PRU00047"/>
    </source>
</evidence>
<feature type="compositionally biased region" description="Basic residues" evidence="2">
    <location>
        <begin position="154"/>
        <end position="168"/>
    </location>
</feature>
<feature type="signal peptide" evidence="3">
    <location>
        <begin position="1"/>
        <end position="15"/>
    </location>
</feature>
<feature type="compositionally biased region" description="Basic residues" evidence="2">
    <location>
        <begin position="273"/>
        <end position="284"/>
    </location>
</feature>
<organism evidence="11 12">
    <name type="scientific">Phytophthora cactorum</name>
    <dbReference type="NCBI Taxonomy" id="29920"/>
    <lineage>
        <taxon>Eukaryota</taxon>
        <taxon>Sar</taxon>
        <taxon>Stramenopiles</taxon>
        <taxon>Oomycota</taxon>
        <taxon>Peronosporomycetes</taxon>
        <taxon>Peronosporales</taxon>
        <taxon>Peronosporaceae</taxon>
        <taxon>Phytophthora</taxon>
    </lineage>
</organism>
<dbReference type="EMBL" id="RCMV01000159">
    <property type="protein sequence ID" value="KAG3223039.1"/>
    <property type="molecule type" value="Genomic_DNA"/>
</dbReference>
<dbReference type="EMBL" id="RCMK01000311">
    <property type="protein sequence ID" value="KAG2937235.1"/>
    <property type="molecule type" value="Genomic_DNA"/>
</dbReference>
<dbReference type="Pfam" id="PF00098">
    <property type="entry name" value="zf-CCHC"/>
    <property type="match status" value="1"/>
</dbReference>
<reference evidence="10" key="3">
    <citation type="submission" date="2021-01" db="EMBL/GenBank/DDBJ databases">
        <title>Phytophthora aleatoria, a newly-described species from Pinus radiata is distinct from Phytophthora cactorum isolates based on comparative genomics.</title>
        <authorList>
            <person name="Mcdougal R."/>
            <person name="Panda P."/>
            <person name="Williams N."/>
            <person name="Studholme D.J."/>
        </authorList>
    </citation>
    <scope>NUCLEOTIDE SEQUENCE</scope>
    <source>
        <strain evidence="10">NZFS 3830</strain>
    </source>
</reference>
<feature type="compositionally biased region" description="Basic and acidic residues" evidence="2">
    <location>
        <begin position="294"/>
        <end position="315"/>
    </location>
</feature>
<dbReference type="SMART" id="SM00343">
    <property type="entry name" value="ZnF_C2HC"/>
    <property type="match status" value="2"/>
</dbReference>
<evidence type="ECO:0000259" key="4">
    <source>
        <dbReference type="PROSITE" id="PS50158"/>
    </source>
</evidence>
<evidence type="ECO:0000313" key="10">
    <source>
        <dbReference type="EMBL" id="KAG6965249.1"/>
    </source>
</evidence>
<dbReference type="EMBL" id="MJFZ01000182">
    <property type="protein sequence ID" value="RAW35003.1"/>
    <property type="molecule type" value="Genomic_DNA"/>
</dbReference>
<dbReference type="InterPro" id="IPR001878">
    <property type="entry name" value="Znf_CCHC"/>
</dbReference>
<dbReference type="Proteomes" id="UP000760860">
    <property type="component" value="Unassembled WGS sequence"/>
</dbReference>
<evidence type="ECO:0000313" key="7">
    <source>
        <dbReference type="EMBL" id="KAG2937235.1"/>
    </source>
</evidence>
<dbReference type="EMBL" id="RCML01000318">
    <property type="protein sequence ID" value="KAG2981065.1"/>
    <property type="molecule type" value="Genomic_DNA"/>
</dbReference>
<accession>A0A329SDR0</accession>
<dbReference type="PROSITE" id="PS50158">
    <property type="entry name" value="ZF_CCHC"/>
    <property type="match status" value="2"/>
</dbReference>
<comment type="caution">
    <text evidence="11">The sequence shown here is derived from an EMBL/GenBank/DDBJ whole genome shotgun (WGS) entry which is preliminary data.</text>
</comment>
<proteinExistence type="predicted"/>
<dbReference type="OrthoDB" id="8026949at2759"/>
<gene>
    <name evidence="10" type="ORF">JG687_00005540</name>
    <name evidence="11" type="ORF">PC110_g8674</name>
    <name evidence="5" type="ORF">PC113_g1639</name>
    <name evidence="6" type="ORF">PC115_g4761</name>
    <name evidence="7" type="ORF">PC117_g11773</name>
    <name evidence="8" type="ORF">PC118_g10835</name>
    <name evidence="9" type="ORF">PC129_g6282</name>
</gene>
<dbReference type="Proteomes" id="UP000774804">
    <property type="component" value="Unassembled WGS sequence"/>
</dbReference>
<dbReference type="GO" id="GO:0008270">
    <property type="term" value="F:zinc ion binding"/>
    <property type="evidence" value="ECO:0007669"/>
    <property type="project" value="UniProtKB-KW"/>
</dbReference>
<feature type="chain" id="PRO_5039985825" description="CCHC-type domain-containing protein" evidence="3">
    <location>
        <begin position="16"/>
        <end position="336"/>
    </location>
</feature>
<keyword evidence="1" id="KW-0479">Metal-binding</keyword>
<dbReference type="VEuPathDB" id="FungiDB:PC110_g8674"/>
<dbReference type="EMBL" id="RCMG01000019">
    <property type="protein sequence ID" value="KAG2867857.1"/>
    <property type="molecule type" value="Genomic_DNA"/>
</dbReference>
<dbReference type="AlphaFoldDB" id="A0A329SDR0"/>
<dbReference type="EMBL" id="RCMI01000093">
    <property type="protein sequence ID" value="KAG2935962.1"/>
    <property type="molecule type" value="Genomic_DNA"/>
</dbReference>
<dbReference type="EMBL" id="JAENGZ010000210">
    <property type="protein sequence ID" value="KAG6965249.1"/>
    <property type="molecule type" value="Genomic_DNA"/>
</dbReference>
<keyword evidence="1" id="KW-0862">Zinc</keyword>
<feature type="region of interest" description="Disordered" evidence="2">
    <location>
        <begin position="273"/>
        <end position="315"/>
    </location>
</feature>
<feature type="region of interest" description="Disordered" evidence="2">
    <location>
        <begin position="102"/>
        <end position="168"/>
    </location>
</feature>
<keyword evidence="1" id="KW-0863">Zinc-finger</keyword>
<feature type="domain" description="CCHC-type" evidence="4">
    <location>
        <begin position="237"/>
        <end position="251"/>
    </location>
</feature>
<dbReference type="Proteomes" id="UP000697107">
    <property type="component" value="Unassembled WGS sequence"/>
</dbReference>
<dbReference type="Proteomes" id="UP000735874">
    <property type="component" value="Unassembled WGS sequence"/>
</dbReference>
<evidence type="ECO:0000313" key="12">
    <source>
        <dbReference type="Proteomes" id="UP000251314"/>
    </source>
</evidence>
<evidence type="ECO:0000313" key="8">
    <source>
        <dbReference type="EMBL" id="KAG2981065.1"/>
    </source>
</evidence>
<evidence type="ECO:0000313" key="5">
    <source>
        <dbReference type="EMBL" id="KAG2867857.1"/>
    </source>
</evidence>
<feature type="domain" description="CCHC-type" evidence="4">
    <location>
        <begin position="218"/>
        <end position="231"/>
    </location>
</feature>